<dbReference type="AlphaFoldDB" id="A0A2P6QG90"/>
<reference evidence="2 3" key="1">
    <citation type="journal article" date="2018" name="Nat. Genet.">
        <title>The Rosa genome provides new insights in the design of modern roses.</title>
        <authorList>
            <person name="Bendahmane M."/>
        </authorList>
    </citation>
    <scope>NUCLEOTIDE SEQUENCE [LARGE SCALE GENOMIC DNA]</scope>
    <source>
        <strain evidence="3">cv. Old Blush</strain>
    </source>
</reference>
<evidence type="ECO:0000313" key="3">
    <source>
        <dbReference type="Proteomes" id="UP000238479"/>
    </source>
</evidence>
<dbReference type="Proteomes" id="UP000238479">
    <property type="component" value="Chromosome 5"/>
</dbReference>
<dbReference type="Gramene" id="PRQ33202">
    <property type="protein sequence ID" value="PRQ33202"/>
    <property type="gene ID" value="RchiOBHm_Chr5g0054961"/>
</dbReference>
<feature type="transmembrane region" description="Helical" evidence="1">
    <location>
        <begin position="12"/>
        <end position="32"/>
    </location>
</feature>
<sequence>MLRIIRSQRYSVYICTVISSLLLSVSLLYTRLSHSQSHYFSYCHQIPISQNDDISFSNPLISDDSTTAATTIPADFSSIMSAGLRCSSPTWGSSSIITTH</sequence>
<protein>
    <submittedName>
        <fullName evidence="2">Uncharacterized protein</fullName>
    </submittedName>
</protein>
<keyword evidence="1" id="KW-1133">Transmembrane helix</keyword>
<dbReference type="STRING" id="74649.A0A2P6QG90"/>
<gene>
    <name evidence="2" type="ORF">RchiOBHm_Chr5g0054961</name>
</gene>
<accession>A0A2P6QG90</accession>
<evidence type="ECO:0000313" key="2">
    <source>
        <dbReference type="EMBL" id="PRQ33202.1"/>
    </source>
</evidence>
<comment type="caution">
    <text evidence="2">The sequence shown here is derived from an EMBL/GenBank/DDBJ whole genome shotgun (WGS) entry which is preliminary data.</text>
</comment>
<keyword evidence="1" id="KW-0472">Membrane</keyword>
<evidence type="ECO:0000256" key="1">
    <source>
        <dbReference type="SAM" id="Phobius"/>
    </source>
</evidence>
<name>A0A2P6QG90_ROSCH</name>
<organism evidence="2 3">
    <name type="scientific">Rosa chinensis</name>
    <name type="common">China rose</name>
    <dbReference type="NCBI Taxonomy" id="74649"/>
    <lineage>
        <taxon>Eukaryota</taxon>
        <taxon>Viridiplantae</taxon>
        <taxon>Streptophyta</taxon>
        <taxon>Embryophyta</taxon>
        <taxon>Tracheophyta</taxon>
        <taxon>Spermatophyta</taxon>
        <taxon>Magnoliopsida</taxon>
        <taxon>eudicotyledons</taxon>
        <taxon>Gunneridae</taxon>
        <taxon>Pentapetalae</taxon>
        <taxon>rosids</taxon>
        <taxon>fabids</taxon>
        <taxon>Rosales</taxon>
        <taxon>Rosaceae</taxon>
        <taxon>Rosoideae</taxon>
        <taxon>Rosoideae incertae sedis</taxon>
        <taxon>Rosa</taxon>
    </lineage>
</organism>
<keyword evidence="3" id="KW-1185">Reference proteome</keyword>
<keyword evidence="1" id="KW-0812">Transmembrane</keyword>
<proteinExistence type="predicted"/>
<dbReference type="EMBL" id="PDCK01000043">
    <property type="protein sequence ID" value="PRQ33202.1"/>
    <property type="molecule type" value="Genomic_DNA"/>
</dbReference>